<reference evidence="1 2" key="1">
    <citation type="submission" date="2019-02" db="EMBL/GenBank/DDBJ databases">
        <title>Deep-cultivation of Planctomycetes and their phenomic and genomic characterization uncovers novel biology.</title>
        <authorList>
            <person name="Wiegand S."/>
            <person name="Jogler M."/>
            <person name="Boedeker C."/>
            <person name="Pinto D."/>
            <person name="Vollmers J."/>
            <person name="Rivas-Marin E."/>
            <person name="Kohn T."/>
            <person name="Peeters S.H."/>
            <person name="Heuer A."/>
            <person name="Rast P."/>
            <person name="Oberbeckmann S."/>
            <person name="Bunk B."/>
            <person name="Jeske O."/>
            <person name="Meyerdierks A."/>
            <person name="Storesund J.E."/>
            <person name="Kallscheuer N."/>
            <person name="Luecker S."/>
            <person name="Lage O.M."/>
            <person name="Pohl T."/>
            <person name="Merkel B.J."/>
            <person name="Hornburger P."/>
            <person name="Mueller R.-W."/>
            <person name="Bruemmer F."/>
            <person name="Labrenz M."/>
            <person name="Spormann A.M."/>
            <person name="Op den Camp H."/>
            <person name="Overmann J."/>
            <person name="Amann R."/>
            <person name="Jetten M.S.M."/>
            <person name="Mascher T."/>
            <person name="Medema M.H."/>
            <person name="Devos D.P."/>
            <person name="Kaster A.-K."/>
            <person name="Ovreas L."/>
            <person name="Rohde M."/>
            <person name="Galperin M.Y."/>
            <person name="Jogler C."/>
        </authorList>
    </citation>
    <scope>NUCLEOTIDE SEQUENCE [LARGE SCALE GENOMIC DNA]</scope>
    <source>
        <strain evidence="1 2">ETA_A1</strain>
    </source>
</reference>
<dbReference type="KEGG" id="uli:ETAA1_52990"/>
<protein>
    <submittedName>
        <fullName evidence="1">Uncharacterized protein</fullName>
    </submittedName>
</protein>
<gene>
    <name evidence="1" type="ORF">ETAA1_52990</name>
</gene>
<sequence>MKSQYDAVRLRISNIGAVSDAEVWRGYLADQGWTVAPGWGADDITAWADHRDARTLPTRRALAQVLRERYAAAGHDPEEATLGKGEAVIDLIYYREVDRK</sequence>
<accession>A0A517Y0L6</accession>
<evidence type="ECO:0000313" key="2">
    <source>
        <dbReference type="Proteomes" id="UP000319576"/>
    </source>
</evidence>
<dbReference type="EMBL" id="CP036273">
    <property type="protein sequence ID" value="QDU23304.1"/>
    <property type="molecule type" value="Genomic_DNA"/>
</dbReference>
<dbReference type="AlphaFoldDB" id="A0A517Y0L6"/>
<name>A0A517Y0L6_9BACT</name>
<dbReference type="Proteomes" id="UP000319576">
    <property type="component" value="Chromosome"/>
</dbReference>
<proteinExistence type="predicted"/>
<keyword evidence="2" id="KW-1185">Reference proteome</keyword>
<evidence type="ECO:0000313" key="1">
    <source>
        <dbReference type="EMBL" id="QDU23304.1"/>
    </source>
</evidence>
<organism evidence="1 2">
    <name type="scientific">Urbifossiella limnaea</name>
    <dbReference type="NCBI Taxonomy" id="2528023"/>
    <lineage>
        <taxon>Bacteria</taxon>
        <taxon>Pseudomonadati</taxon>
        <taxon>Planctomycetota</taxon>
        <taxon>Planctomycetia</taxon>
        <taxon>Gemmatales</taxon>
        <taxon>Gemmataceae</taxon>
        <taxon>Urbifossiella</taxon>
    </lineage>
</organism>